<evidence type="ECO:0000313" key="4">
    <source>
        <dbReference type="Proteomes" id="UP000301309"/>
    </source>
</evidence>
<dbReference type="EMBL" id="BJHW01000002">
    <property type="protein sequence ID" value="GDY58957.1"/>
    <property type="molecule type" value="Genomic_DNA"/>
</dbReference>
<dbReference type="RefSeq" id="WP_137981436.1">
    <property type="nucleotide sequence ID" value="NZ_BAAASO010000013.1"/>
</dbReference>
<comment type="caution">
    <text evidence="3">The sequence shown here is derived from an EMBL/GenBank/DDBJ whole genome shotgun (WGS) entry which is preliminary data.</text>
</comment>
<dbReference type="PROSITE" id="PS01274">
    <property type="entry name" value="COA_TRANSF_2"/>
    <property type="match status" value="1"/>
</dbReference>
<dbReference type="AlphaFoldDB" id="A0A4D4LKP9"/>
<dbReference type="PANTHER" id="PTHR13707">
    <property type="entry name" value="KETOACID-COENZYME A TRANSFERASE"/>
    <property type="match status" value="1"/>
</dbReference>
<proteinExistence type="inferred from homology"/>
<dbReference type="Pfam" id="PF01144">
    <property type="entry name" value="CoA_trans"/>
    <property type="match status" value="1"/>
</dbReference>
<comment type="similarity">
    <text evidence="1">Belongs to the 3-oxoacid CoA-transferase subunit B family.</text>
</comment>
<dbReference type="SUPFAM" id="SSF100950">
    <property type="entry name" value="NagB/RpiA/CoA transferase-like"/>
    <property type="match status" value="1"/>
</dbReference>
<sequence length="227" mass="23653">MTGTSGAKADARKRIAARGAQELREGMYVNLGIGIPTSVPSFLDPDVSVVLHSENGLLGIGGFPAPEDEDPDTINAGKEPVTLAAGAAVFDSALSFAMVRGGHLDLALLGGMQVSATGDLANWRTAGKLIKGMGGAMDIVRGARRVVILMEHTAQDGGAKLVRHCTLPLTGKGVVDRVITELGVFDITGQGFVLRELAPGTTADEVRGRTDAPVTVDMRRPWGAAWN</sequence>
<dbReference type="InterPro" id="IPR004165">
    <property type="entry name" value="CoA_trans_fam_I"/>
</dbReference>
<dbReference type="NCBIfam" id="TIGR02428">
    <property type="entry name" value="pcaJ_scoB_fam"/>
    <property type="match status" value="1"/>
</dbReference>
<dbReference type="InterPro" id="IPR012791">
    <property type="entry name" value="3-oxoacid_CoA-transf_B"/>
</dbReference>
<dbReference type="Gene3D" id="3.40.1080.10">
    <property type="entry name" value="Glutaconate Coenzyme A-transferase"/>
    <property type="match status" value="1"/>
</dbReference>
<gene>
    <name evidence="3" type="ORF">SVIO_095800</name>
</gene>
<keyword evidence="4" id="KW-1185">Reference proteome</keyword>
<evidence type="ECO:0000256" key="2">
    <source>
        <dbReference type="ARBA" id="ARBA00022679"/>
    </source>
</evidence>
<dbReference type="PANTHER" id="PTHR13707:SF57">
    <property type="entry name" value="SUCCINYL-COA:3-KETOACID COENZYME A TRANSFERASE SUBUNIT B-RELATED"/>
    <property type="match status" value="1"/>
</dbReference>
<organism evidence="3 4">
    <name type="scientific">Streptomyces violaceusniger</name>
    <dbReference type="NCBI Taxonomy" id="68280"/>
    <lineage>
        <taxon>Bacteria</taxon>
        <taxon>Bacillati</taxon>
        <taxon>Actinomycetota</taxon>
        <taxon>Actinomycetes</taxon>
        <taxon>Kitasatosporales</taxon>
        <taxon>Streptomycetaceae</taxon>
        <taxon>Streptomyces</taxon>
        <taxon>Streptomyces violaceusniger group</taxon>
    </lineage>
</organism>
<reference evidence="3 4" key="1">
    <citation type="journal article" date="2020" name="Int. J. Syst. Evol. Microbiol.">
        <title>Reclassification of Streptomyces castelarensis and Streptomyces sporoclivatus as later heterotypic synonyms of Streptomyces antimycoticus.</title>
        <authorList>
            <person name="Komaki H."/>
            <person name="Tamura T."/>
        </authorList>
    </citation>
    <scope>NUCLEOTIDE SEQUENCE [LARGE SCALE GENOMIC DNA]</scope>
    <source>
        <strain evidence="3 4">NBRC 13459</strain>
    </source>
</reference>
<dbReference type="OrthoDB" id="3369756at2"/>
<dbReference type="SMART" id="SM00882">
    <property type="entry name" value="CoA_trans"/>
    <property type="match status" value="1"/>
</dbReference>
<evidence type="ECO:0000313" key="3">
    <source>
        <dbReference type="EMBL" id="GDY58957.1"/>
    </source>
</evidence>
<keyword evidence="2 3" id="KW-0808">Transferase</keyword>
<protein>
    <submittedName>
        <fullName evidence="3">Succinyl-CoA--3-ketoacid-CoA transferase</fullName>
    </submittedName>
</protein>
<accession>A0A4D4LKP9</accession>
<dbReference type="GO" id="GO:0008410">
    <property type="term" value="F:CoA-transferase activity"/>
    <property type="evidence" value="ECO:0007669"/>
    <property type="project" value="InterPro"/>
</dbReference>
<dbReference type="Proteomes" id="UP000301309">
    <property type="component" value="Unassembled WGS sequence"/>
</dbReference>
<name>A0A4D4LKP9_STRVO</name>
<evidence type="ECO:0000256" key="1">
    <source>
        <dbReference type="ARBA" id="ARBA00007047"/>
    </source>
</evidence>
<dbReference type="InterPro" id="IPR004164">
    <property type="entry name" value="CoA_transf_AS"/>
</dbReference>
<dbReference type="InterPro" id="IPR037171">
    <property type="entry name" value="NagB/RpiA_transferase-like"/>
</dbReference>